<feature type="transmembrane region" description="Helical" evidence="2">
    <location>
        <begin position="49"/>
        <end position="69"/>
    </location>
</feature>
<dbReference type="Pfam" id="PF10935">
    <property type="entry name" value="DUF2637"/>
    <property type="match status" value="1"/>
</dbReference>
<dbReference type="Proteomes" id="UP000192674">
    <property type="component" value="Unassembled WGS sequence"/>
</dbReference>
<evidence type="ECO:0000256" key="1">
    <source>
        <dbReference type="SAM" id="MobiDB-lite"/>
    </source>
</evidence>
<keyword evidence="4" id="KW-1185">Reference proteome</keyword>
<evidence type="ECO:0008006" key="5">
    <source>
        <dbReference type="Google" id="ProtNLM"/>
    </source>
</evidence>
<keyword evidence="2" id="KW-0472">Membrane</keyword>
<feature type="transmembrane region" description="Helical" evidence="2">
    <location>
        <begin position="12"/>
        <end position="29"/>
    </location>
</feature>
<evidence type="ECO:0000313" key="3">
    <source>
        <dbReference type="EMBL" id="SMC65873.1"/>
    </source>
</evidence>
<gene>
    <name evidence="3" type="ORF">SAMN05661093_01209</name>
</gene>
<feature type="region of interest" description="Disordered" evidence="1">
    <location>
        <begin position="222"/>
        <end position="314"/>
    </location>
</feature>
<organism evidence="3 4">
    <name type="scientific">Kibdelosporangium aridum</name>
    <dbReference type="NCBI Taxonomy" id="2030"/>
    <lineage>
        <taxon>Bacteria</taxon>
        <taxon>Bacillati</taxon>
        <taxon>Actinomycetota</taxon>
        <taxon>Actinomycetes</taxon>
        <taxon>Pseudonocardiales</taxon>
        <taxon>Pseudonocardiaceae</taxon>
        <taxon>Kibdelosporangium</taxon>
    </lineage>
</organism>
<accession>A0A1Y5X231</accession>
<feature type="compositionally biased region" description="Polar residues" evidence="1">
    <location>
        <begin position="259"/>
        <end position="276"/>
    </location>
</feature>
<name>A0A1Y5X231_KIBAR</name>
<proteinExistence type="predicted"/>
<evidence type="ECO:0000256" key="2">
    <source>
        <dbReference type="SAM" id="Phobius"/>
    </source>
</evidence>
<reference evidence="3 4" key="1">
    <citation type="submission" date="2017-04" db="EMBL/GenBank/DDBJ databases">
        <authorList>
            <person name="Afonso C.L."/>
            <person name="Miller P.J."/>
            <person name="Scott M.A."/>
            <person name="Spackman E."/>
            <person name="Goraichik I."/>
            <person name="Dimitrov K.M."/>
            <person name="Suarez D.L."/>
            <person name="Swayne D.E."/>
        </authorList>
    </citation>
    <scope>NUCLEOTIDE SEQUENCE [LARGE SCALE GENOMIC DNA]</scope>
    <source>
        <strain evidence="3 4">DSM 43828</strain>
    </source>
</reference>
<dbReference type="AlphaFoldDB" id="A0A1Y5X231"/>
<feature type="transmembrane region" description="Helical" evidence="2">
    <location>
        <begin position="81"/>
        <end position="98"/>
    </location>
</feature>
<sequence length="442" mass="48389">MTNRLTIGQRFAFGGAIMMALVLAAYGAVGSYKTVSDTAAALGVPFPNLVPIGIDGGLVGVVTLDLALAWTGHPIAWLRQLARLLTLGTVAANVSAGWPDPIAVGLHAAAPVMLLAMVEAGRSVLLRRAGLAAGTVRDRISIGRWLLSPWRTWLPWRRMVLWQIADYHDALDMEAAIRRARTQLQIAFGPAWKREAPSDLVWMLNVAPFAREACDRVNNLATKPIHNPLPRTLPPHQPNPRMTATSNSTKSSRSTNTTGQHETAQYQPTPSENNYASAPHAPENSPKPSEQWTKPASNASAQPHPNQRDQCGAGRQALRPAPLPVRHGMCFAGKRCQRRSNFMDVSANISRRGPAVAFPTVARVRTRHGVPEITFHPRERGVAKPVSTDLLGRHPRKMTSNSLPQMVIASRRNGLPIAISQKLLTRARTFLMMKHEMLHEGR</sequence>
<protein>
    <recommendedName>
        <fullName evidence="5">DUF2637 domain-containing protein</fullName>
    </recommendedName>
</protein>
<feature type="compositionally biased region" description="Polar residues" evidence="1">
    <location>
        <begin position="286"/>
        <end position="309"/>
    </location>
</feature>
<keyword evidence="2" id="KW-1133">Transmembrane helix</keyword>
<dbReference type="EMBL" id="FWXV01000001">
    <property type="protein sequence ID" value="SMC65873.1"/>
    <property type="molecule type" value="Genomic_DNA"/>
</dbReference>
<dbReference type="InterPro" id="IPR021235">
    <property type="entry name" value="DUF2637"/>
</dbReference>
<feature type="compositionally biased region" description="Low complexity" evidence="1">
    <location>
        <begin position="245"/>
        <end position="258"/>
    </location>
</feature>
<keyword evidence="2" id="KW-0812">Transmembrane</keyword>
<dbReference type="OrthoDB" id="3678681at2"/>
<evidence type="ECO:0000313" key="4">
    <source>
        <dbReference type="Proteomes" id="UP000192674"/>
    </source>
</evidence>